<protein>
    <submittedName>
        <fullName evidence="5">Uncharacterized protein LOC108665126</fullName>
    </submittedName>
</protein>
<evidence type="ECO:0000313" key="5">
    <source>
        <dbReference type="RefSeq" id="XP_018007342.1"/>
    </source>
</evidence>
<dbReference type="Pfam" id="PF22954">
    <property type="entry name" value="DUF7027"/>
    <property type="match status" value="1"/>
</dbReference>
<dbReference type="GO" id="GO:0035159">
    <property type="term" value="P:regulation of tube length, open tracheal system"/>
    <property type="evidence" value="ECO:0007669"/>
    <property type="project" value="TreeGrafter"/>
</dbReference>
<dbReference type="RefSeq" id="XP_018007342.1">
    <property type="nucleotide sequence ID" value="XM_018151853.1"/>
</dbReference>
<keyword evidence="2" id="KW-1133">Transmembrane helix</keyword>
<dbReference type="PANTHER" id="PTHR36694">
    <property type="entry name" value="PASIFLORA 1, ISOFORM A-RELATED"/>
    <property type="match status" value="1"/>
</dbReference>
<keyword evidence="2" id="KW-0812">Transmembrane</keyword>
<dbReference type="AlphaFoldDB" id="A0A8B7N0I4"/>
<accession>A0A8B7N0I4</accession>
<reference evidence="5" key="1">
    <citation type="submission" date="2025-08" db="UniProtKB">
        <authorList>
            <consortium name="RefSeq"/>
        </authorList>
    </citation>
    <scope>IDENTIFICATION</scope>
    <source>
        <tissue evidence="5">Whole organism</tissue>
    </source>
</reference>
<gene>
    <name evidence="5" type="primary">LOC108665126</name>
</gene>
<sequence length="338" mass="37489">MISSGTRDVRQSRKALRLSSCCMFASLSTGCAIISIISMCESLMYIFGLSRVIYHCTNVSNIEENETKSSESDDDDEDSCPISHVIDMNQFLAVASFMLFVMIIFFLVSLLMYFGVRNRKYKLLYPWLWWNIGEMIVTFYSISPRLGQTFSPWRGVMILLIEVYFCVIVYSHIEELKEPPASDDIVDVVSYVTMRNGGLSNVHPRSYVVPGSSRRPCSSTHQPTQHEMIYPVDLDNKMDGDTRRLYGDQPPPYSPPLPSNGVDGAGTNATSASSHLEIPSTPPPSYYEVAGSSNLTPAASTQQQSQARPFISMQFDPAGQASALGDGAVNVNLPPRQT</sequence>
<feature type="transmembrane region" description="Helical" evidence="2">
    <location>
        <begin position="91"/>
        <end position="116"/>
    </location>
</feature>
<dbReference type="KEGG" id="hazt:108665126"/>
<evidence type="ECO:0000256" key="1">
    <source>
        <dbReference type="SAM" id="MobiDB-lite"/>
    </source>
</evidence>
<dbReference type="GO" id="GO:0005886">
    <property type="term" value="C:plasma membrane"/>
    <property type="evidence" value="ECO:0007669"/>
    <property type="project" value="TreeGrafter"/>
</dbReference>
<feature type="transmembrane region" description="Helical" evidence="2">
    <location>
        <begin position="21"/>
        <end position="47"/>
    </location>
</feature>
<dbReference type="PROSITE" id="PS51257">
    <property type="entry name" value="PROKAR_LIPOPROTEIN"/>
    <property type="match status" value="1"/>
</dbReference>
<feature type="transmembrane region" description="Helical" evidence="2">
    <location>
        <begin position="155"/>
        <end position="173"/>
    </location>
</feature>
<keyword evidence="4" id="KW-1185">Reference proteome</keyword>
<dbReference type="OrthoDB" id="10513806at2759"/>
<organism evidence="4 5">
    <name type="scientific">Hyalella azteca</name>
    <name type="common">Amphipod</name>
    <dbReference type="NCBI Taxonomy" id="294128"/>
    <lineage>
        <taxon>Eukaryota</taxon>
        <taxon>Metazoa</taxon>
        <taxon>Ecdysozoa</taxon>
        <taxon>Arthropoda</taxon>
        <taxon>Crustacea</taxon>
        <taxon>Multicrustacea</taxon>
        <taxon>Malacostraca</taxon>
        <taxon>Eumalacostraca</taxon>
        <taxon>Peracarida</taxon>
        <taxon>Amphipoda</taxon>
        <taxon>Senticaudata</taxon>
        <taxon>Talitrida</taxon>
        <taxon>Talitroidea</taxon>
        <taxon>Hyalellidae</taxon>
        <taxon>Hyalella</taxon>
    </lineage>
</organism>
<evidence type="ECO:0000259" key="3">
    <source>
        <dbReference type="Pfam" id="PF22954"/>
    </source>
</evidence>
<keyword evidence="2" id="KW-0472">Membrane</keyword>
<feature type="region of interest" description="Disordered" evidence="1">
    <location>
        <begin position="239"/>
        <end position="338"/>
    </location>
</feature>
<feature type="compositionally biased region" description="Low complexity" evidence="1">
    <location>
        <begin position="298"/>
        <end position="307"/>
    </location>
</feature>
<dbReference type="Proteomes" id="UP000694843">
    <property type="component" value="Unplaced"/>
</dbReference>
<proteinExistence type="predicted"/>
<feature type="transmembrane region" description="Helical" evidence="2">
    <location>
        <begin position="123"/>
        <end position="143"/>
    </location>
</feature>
<dbReference type="GO" id="GO:0060857">
    <property type="term" value="P:establishment of glial blood-brain barrier"/>
    <property type="evidence" value="ECO:0007669"/>
    <property type="project" value="TreeGrafter"/>
</dbReference>
<feature type="domain" description="DUF7027" evidence="3">
    <location>
        <begin position="90"/>
        <end position="134"/>
    </location>
</feature>
<feature type="compositionally biased region" description="Pro residues" evidence="1">
    <location>
        <begin position="249"/>
        <end position="258"/>
    </location>
</feature>
<dbReference type="GeneID" id="108665126"/>
<dbReference type="PANTHER" id="PTHR36694:SF4">
    <property type="entry name" value="LD42595P"/>
    <property type="match status" value="1"/>
</dbReference>
<dbReference type="GO" id="GO:0019991">
    <property type="term" value="P:septate junction assembly"/>
    <property type="evidence" value="ECO:0007669"/>
    <property type="project" value="TreeGrafter"/>
</dbReference>
<dbReference type="InterPro" id="IPR054291">
    <property type="entry name" value="DUF7027"/>
</dbReference>
<evidence type="ECO:0000256" key="2">
    <source>
        <dbReference type="SAM" id="Phobius"/>
    </source>
</evidence>
<evidence type="ECO:0000313" key="4">
    <source>
        <dbReference type="Proteomes" id="UP000694843"/>
    </source>
</evidence>
<name>A0A8B7N0I4_HYAAZ</name>